<evidence type="ECO:0000313" key="3">
    <source>
        <dbReference type="Proteomes" id="UP000005426"/>
    </source>
</evidence>
<accession>G9P2C2</accession>
<evidence type="ECO:0000313" key="2">
    <source>
        <dbReference type="EMBL" id="EHK42661.1"/>
    </source>
</evidence>
<sequence>MFPNLLCHVYMLCTTPALACKNTFRHQGEEKAREIITDQAGNVYHPNLYSPAIISLNKRDRESNPLNLLNRDSRISTPRFFNASIYPVFCLRTLLQMANGLFDTYHQSFTVTSHLPTAGEHPLQPPCWPSFENVPLHKVQEITPVACRLQSRILSCERDCSIFKSPAADGQELSILSLAERARLDGQQTGLLPSVASRSRELGRHLTKSILYKLHGHPYDYRYIGGGHYRYIVQLKRHVAIFPPLTINQEPLNGLKNGIASSVDCSIQSSKKTKSAQKSRTSHIGSNFFGSPVAIKTLFDYPSSELEVSLTLL</sequence>
<gene>
    <name evidence="2" type="ORF">TRIATDRAFT_86470</name>
</gene>
<comment type="caution">
    <text evidence="2">The sequence shown here is derived from an EMBL/GenBank/DDBJ whole genome shotgun (WGS) entry which is preliminary data.</text>
</comment>
<dbReference type="HOGENOM" id="CLU_888678_0_0_1"/>
<dbReference type="AlphaFoldDB" id="G9P2C2"/>
<protein>
    <submittedName>
        <fullName evidence="2">Uncharacterized protein</fullName>
    </submittedName>
</protein>
<dbReference type="EMBL" id="ABDG02000026">
    <property type="protein sequence ID" value="EHK42661.1"/>
    <property type="molecule type" value="Genomic_DNA"/>
</dbReference>
<keyword evidence="1" id="KW-0732">Signal</keyword>
<dbReference type="STRING" id="452589.G9P2C2"/>
<proteinExistence type="predicted"/>
<feature type="chain" id="PRO_5003525497" evidence="1">
    <location>
        <begin position="20"/>
        <end position="313"/>
    </location>
</feature>
<dbReference type="Proteomes" id="UP000005426">
    <property type="component" value="Unassembled WGS sequence"/>
</dbReference>
<feature type="signal peptide" evidence="1">
    <location>
        <begin position="1"/>
        <end position="19"/>
    </location>
</feature>
<organism evidence="2 3">
    <name type="scientific">Hypocrea atroviridis (strain ATCC 20476 / IMI 206040)</name>
    <name type="common">Trichoderma atroviride</name>
    <dbReference type="NCBI Taxonomy" id="452589"/>
    <lineage>
        <taxon>Eukaryota</taxon>
        <taxon>Fungi</taxon>
        <taxon>Dikarya</taxon>
        <taxon>Ascomycota</taxon>
        <taxon>Pezizomycotina</taxon>
        <taxon>Sordariomycetes</taxon>
        <taxon>Hypocreomycetidae</taxon>
        <taxon>Hypocreales</taxon>
        <taxon>Hypocreaceae</taxon>
        <taxon>Trichoderma</taxon>
    </lineage>
</organism>
<keyword evidence="3" id="KW-1185">Reference proteome</keyword>
<reference evidence="2 3" key="1">
    <citation type="journal article" date="2011" name="Genome Biol.">
        <title>Comparative genome sequence analysis underscores mycoparasitism as the ancestral life style of Trichoderma.</title>
        <authorList>
            <person name="Kubicek C.P."/>
            <person name="Herrera-Estrella A."/>
            <person name="Seidl-Seiboth V."/>
            <person name="Martinez D.A."/>
            <person name="Druzhinina I.S."/>
            <person name="Thon M."/>
            <person name="Zeilinger S."/>
            <person name="Casas-Flores S."/>
            <person name="Horwitz B.A."/>
            <person name="Mukherjee P.K."/>
            <person name="Mukherjee M."/>
            <person name="Kredics L."/>
            <person name="Alcaraz L.D."/>
            <person name="Aerts A."/>
            <person name="Antal Z."/>
            <person name="Atanasova L."/>
            <person name="Cervantes-Badillo M.G."/>
            <person name="Challacombe J."/>
            <person name="Chertkov O."/>
            <person name="McCluskey K."/>
            <person name="Coulpier F."/>
            <person name="Deshpande N."/>
            <person name="von Doehren H."/>
            <person name="Ebbole D.J."/>
            <person name="Esquivel-Naranjo E.U."/>
            <person name="Fekete E."/>
            <person name="Flipphi M."/>
            <person name="Glaser F."/>
            <person name="Gomez-Rodriguez E.Y."/>
            <person name="Gruber S."/>
            <person name="Han C."/>
            <person name="Henrissat B."/>
            <person name="Hermosa R."/>
            <person name="Hernandez-Onate M."/>
            <person name="Karaffa L."/>
            <person name="Kosti I."/>
            <person name="Le Crom S."/>
            <person name="Lindquist E."/>
            <person name="Lucas S."/>
            <person name="Luebeck M."/>
            <person name="Luebeck P.S."/>
            <person name="Margeot A."/>
            <person name="Metz B."/>
            <person name="Misra M."/>
            <person name="Nevalainen H."/>
            <person name="Omann M."/>
            <person name="Packer N."/>
            <person name="Perrone G."/>
            <person name="Uresti-Rivera E.E."/>
            <person name="Salamov A."/>
            <person name="Schmoll M."/>
            <person name="Seiboth B."/>
            <person name="Shapiro H."/>
            <person name="Sukno S."/>
            <person name="Tamayo-Ramos J.A."/>
            <person name="Tisch D."/>
            <person name="Wiest A."/>
            <person name="Wilkinson H.H."/>
            <person name="Zhang M."/>
            <person name="Coutinho P.M."/>
            <person name="Kenerley C.M."/>
            <person name="Monte E."/>
            <person name="Baker S.E."/>
            <person name="Grigoriev I.V."/>
        </authorList>
    </citation>
    <scope>NUCLEOTIDE SEQUENCE [LARGE SCALE GENOMIC DNA]</scope>
    <source>
        <strain evidence="3">ATCC 20476 / IMI 206040</strain>
    </source>
</reference>
<name>G9P2C2_HYPAI</name>
<evidence type="ECO:0000256" key="1">
    <source>
        <dbReference type="SAM" id="SignalP"/>
    </source>
</evidence>